<dbReference type="EMBL" id="KN839950">
    <property type="protein sequence ID" value="KIJ58350.1"/>
    <property type="molecule type" value="Genomic_DNA"/>
</dbReference>
<organism evidence="1 2">
    <name type="scientific">Hydnomerulius pinastri MD-312</name>
    <dbReference type="NCBI Taxonomy" id="994086"/>
    <lineage>
        <taxon>Eukaryota</taxon>
        <taxon>Fungi</taxon>
        <taxon>Dikarya</taxon>
        <taxon>Basidiomycota</taxon>
        <taxon>Agaricomycotina</taxon>
        <taxon>Agaricomycetes</taxon>
        <taxon>Agaricomycetidae</taxon>
        <taxon>Boletales</taxon>
        <taxon>Boletales incertae sedis</taxon>
        <taxon>Leucogyrophana</taxon>
    </lineage>
</organism>
<evidence type="ECO:0000313" key="1">
    <source>
        <dbReference type="EMBL" id="KIJ58350.1"/>
    </source>
</evidence>
<reference evidence="1 2" key="1">
    <citation type="submission" date="2014-04" db="EMBL/GenBank/DDBJ databases">
        <title>Evolutionary Origins and Diversification of the Mycorrhizal Mutualists.</title>
        <authorList>
            <consortium name="DOE Joint Genome Institute"/>
            <consortium name="Mycorrhizal Genomics Consortium"/>
            <person name="Kohler A."/>
            <person name="Kuo A."/>
            <person name="Nagy L.G."/>
            <person name="Floudas D."/>
            <person name="Copeland A."/>
            <person name="Barry K.W."/>
            <person name="Cichocki N."/>
            <person name="Veneault-Fourrey C."/>
            <person name="LaButti K."/>
            <person name="Lindquist E.A."/>
            <person name="Lipzen A."/>
            <person name="Lundell T."/>
            <person name="Morin E."/>
            <person name="Murat C."/>
            <person name="Riley R."/>
            <person name="Ohm R."/>
            <person name="Sun H."/>
            <person name="Tunlid A."/>
            <person name="Henrissat B."/>
            <person name="Grigoriev I.V."/>
            <person name="Hibbett D.S."/>
            <person name="Martin F."/>
        </authorList>
    </citation>
    <scope>NUCLEOTIDE SEQUENCE [LARGE SCALE GENOMIC DNA]</scope>
    <source>
        <strain evidence="1 2">MD-312</strain>
    </source>
</reference>
<dbReference type="HOGENOM" id="CLU_1277761_0_0_1"/>
<protein>
    <submittedName>
        <fullName evidence="1">Uncharacterized protein</fullName>
    </submittedName>
</protein>
<dbReference type="AlphaFoldDB" id="A0A0C9VL78"/>
<gene>
    <name evidence="1" type="ORF">HYDPIDRAFT_44507</name>
</gene>
<proteinExistence type="predicted"/>
<evidence type="ECO:0000313" key="2">
    <source>
        <dbReference type="Proteomes" id="UP000053820"/>
    </source>
</evidence>
<keyword evidence="2" id="KW-1185">Reference proteome</keyword>
<sequence length="216" mass="24424">MLSQHCTKVPIEDGLKPERIGAAFITNDLADRMSFGSLISTKLASEVLEGLFQFGMVKGEKVVGGKATEVASHSIDAKAAVNEALDYRQRLYRFAVPHDTTRAFPAAYPSEKADMRLDFVILLINTFETSKTRDGLDEYTQALDRKWLNFTAIRLTGECKASDANRAFVRAQRYMRDTNRVQPWQHFVTGLTVMCHKVAFIRAEDSGVEMFFMRLE</sequence>
<dbReference type="Proteomes" id="UP000053820">
    <property type="component" value="Unassembled WGS sequence"/>
</dbReference>
<accession>A0A0C9VL78</accession>
<name>A0A0C9VL78_9AGAM</name>